<evidence type="ECO:0000313" key="2">
    <source>
        <dbReference type="Proteomes" id="UP000054565"/>
    </source>
</evidence>
<protein>
    <submittedName>
        <fullName evidence="1">Uncharacterized protein</fullName>
    </submittedName>
</protein>
<gene>
    <name evidence="1" type="ORF">CIRG_00587</name>
</gene>
<dbReference type="EMBL" id="DS028093">
    <property type="protein sequence ID" value="KMP00445.1"/>
    <property type="molecule type" value="Genomic_DNA"/>
</dbReference>
<name>A0A0J6XYE9_COCIT</name>
<dbReference type="AlphaFoldDB" id="A0A0J6XYE9"/>
<reference evidence="2" key="1">
    <citation type="journal article" date="2010" name="Genome Res.">
        <title>Population genomic sequencing of Coccidioides fungi reveals recent hybridization and transposon control.</title>
        <authorList>
            <person name="Neafsey D.E."/>
            <person name="Barker B.M."/>
            <person name="Sharpton T.J."/>
            <person name="Stajich J.E."/>
            <person name="Park D.J."/>
            <person name="Whiston E."/>
            <person name="Hung C.-Y."/>
            <person name="McMahan C."/>
            <person name="White J."/>
            <person name="Sykes S."/>
            <person name="Heiman D."/>
            <person name="Young S."/>
            <person name="Zeng Q."/>
            <person name="Abouelleil A."/>
            <person name="Aftuck L."/>
            <person name="Bessette D."/>
            <person name="Brown A."/>
            <person name="FitzGerald M."/>
            <person name="Lui A."/>
            <person name="Macdonald J.P."/>
            <person name="Priest M."/>
            <person name="Orbach M.J."/>
            <person name="Galgiani J.N."/>
            <person name="Kirkland T.N."/>
            <person name="Cole G.T."/>
            <person name="Birren B.W."/>
            <person name="Henn M.R."/>
            <person name="Taylor J.W."/>
            <person name="Rounsley S.D."/>
        </authorList>
    </citation>
    <scope>NUCLEOTIDE SEQUENCE [LARGE SCALE GENOMIC DNA]</scope>
    <source>
        <strain evidence="2">RMSCC 2394</strain>
    </source>
</reference>
<sequence length="54" mass="6512">MTEVREHVRQHESYLRTRSNSMFDRNDFDCLSNKFLSRLVLRSNQATREVVHAM</sequence>
<evidence type="ECO:0000313" key="1">
    <source>
        <dbReference type="EMBL" id="KMP00445.1"/>
    </source>
</evidence>
<dbReference type="STRING" id="404692.A0A0J6XYE9"/>
<accession>A0A0J6XYE9</accession>
<dbReference type="Proteomes" id="UP000054565">
    <property type="component" value="Unassembled WGS sequence"/>
</dbReference>
<proteinExistence type="predicted"/>
<organism evidence="1 2">
    <name type="scientific">Coccidioides immitis RMSCC 2394</name>
    <dbReference type="NCBI Taxonomy" id="404692"/>
    <lineage>
        <taxon>Eukaryota</taxon>
        <taxon>Fungi</taxon>
        <taxon>Dikarya</taxon>
        <taxon>Ascomycota</taxon>
        <taxon>Pezizomycotina</taxon>
        <taxon>Eurotiomycetes</taxon>
        <taxon>Eurotiomycetidae</taxon>
        <taxon>Onygenales</taxon>
        <taxon>Onygenaceae</taxon>
        <taxon>Coccidioides</taxon>
    </lineage>
</organism>